<proteinExistence type="predicted"/>
<dbReference type="Proteomes" id="UP000623129">
    <property type="component" value="Unassembled WGS sequence"/>
</dbReference>
<accession>A0A833QIZ2</accession>
<dbReference type="AlphaFoldDB" id="A0A833QIZ2"/>
<reference evidence="1" key="1">
    <citation type="submission" date="2020-01" db="EMBL/GenBank/DDBJ databases">
        <title>Genome sequence of Kobresia littledalei, the first chromosome-level genome in the family Cyperaceae.</title>
        <authorList>
            <person name="Qu G."/>
        </authorList>
    </citation>
    <scope>NUCLEOTIDE SEQUENCE</scope>
    <source>
        <strain evidence="1">C.B.Clarke</strain>
        <tissue evidence="1">Leaf</tissue>
    </source>
</reference>
<evidence type="ECO:0000313" key="2">
    <source>
        <dbReference type="Proteomes" id="UP000623129"/>
    </source>
</evidence>
<sequence length="132" mass="14362">MDVDSSMAKEQHESWLERSRSFYTFGFSSAQAADAPYPHGLTPEALIALGDQGAQVLVYSGSRLMMFHGSKAIQGNSVMPCLLHLACSESTPIGEVVLGSPDAPTVNESDDTDIFADVNPDYHMLIVQQEQR</sequence>
<protein>
    <submittedName>
        <fullName evidence="1">Uncharacterized protein</fullName>
    </submittedName>
</protein>
<keyword evidence="2" id="KW-1185">Reference proteome</keyword>
<dbReference type="EMBL" id="SWLB01000024">
    <property type="protein sequence ID" value="KAF3323101.1"/>
    <property type="molecule type" value="Genomic_DNA"/>
</dbReference>
<organism evidence="1 2">
    <name type="scientific">Carex littledalei</name>
    <dbReference type="NCBI Taxonomy" id="544730"/>
    <lineage>
        <taxon>Eukaryota</taxon>
        <taxon>Viridiplantae</taxon>
        <taxon>Streptophyta</taxon>
        <taxon>Embryophyta</taxon>
        <taxon>Tracheophyta</taxon>
        <taxon>Spermatophyta</taxon>
        <taxon>Magnoliopsida</taxon>
        <taxon>Liliopsida</taxon>
        <taxon>Poales</taxon>
        <taxon>Cyperaceae</taxon>
        <taxon>Cyperoideae</taxon>
        <taxon>Cariceae</taxon>
        <taxon>Carex</taxon>
        <taxon>Carex subgen. Euthyceras</taxon>
    </lineage>
</organism>
<gene>
    <name evidence="1" type="ORF">FCM35_KLT13090</name>
</gene>
<name>A0A833QIZ2_9POAL</name>
<comment type="caution">
    <text evidence="1">The sequence shown here is derived from an EMBL/GenBank/DDBJ whole genome shotgun (WGS) entry which is preliminary data.</text>
</comment>
<evidence type="ECO:0000313" key="1">
    <source>
        <dbReference type="EMBL" id="KAF3323101.1"/>
    </source>
</evidence>